<name>A0A0M0KK68_ALKHA</name>
<dbReference type="GeneID" id="87597428"/>
<keyword evidence="1" id="KW-0378">Hydrolase</keyword>
<dbReference type="Pfam" id="PF03746">
    <property type="entry name" value="LamB_YcsF"/>
    <property type="match status" value="1"/>
</dbReference>
<dbReference type="EMBL" id="LILD01000001">
    <property type="protein sequence ID" value="KOO39214.1"/>
    <property type="molecule type" value="Genomic_DNA"/>
</dbReference>
<dbReference type="NCBIfam" id="NF003816">
    <property type="entry name" value="PRK05406.1-5"/>
    <property type="match status" value="1"/>
</dbReference>
<keyword evidence="1" id="KW-0067">ATP-binding</keyword>
<dbReference type="PATRIC" id="fig|136160.3.peg.2481"/>
<comment type="catalytic activity">
    <reaction evidence="1">
        <text>5-oxo-L-proline + ATP + 2 H2O = L-glutamate + ADP + phosphate + H(+)</text>
        <dbReference type="Rhea" id="RHEA:10348"/>
        <dbReference type="ChEBI" id="CHEBI:15377"/>
        <dbReference type="ChEBI" id="CHEBI:15378"/>
        <dbReference type="ChEBI" id="CHEBI:29985"/>
        <dbReference type="ChEBI" id="CHEBI:30616"/>
        <dbReference type="ChEBI" id="CHEBI:43474"/>
        <dbReference type="ChEBI" id="CHEBI:58402"/>
        <dbReference type="ChEBI" id="CHEBI:456216"/>
        <dbReference type="EC" id="3.5.2.9"/>
    </reaction>
</comment>
<sequence length="257" mass="28056">MQRVDLNSDLGESFGAYTIGQDDRVLEHVTSANIACGYHAGDHNVMARTVKLAADKGMGIGAHPGFPDLLGFGRRNIQTDHKDIYNFIVYQVAALNGFCQLHRVRMQHVKPHGALYNMAAKDRVIAEAIAEAIYDIDPSLILFGLSGSELIKAGKKLGLTVANEVFADRTYQPDGTLTPRSEANALIKESERATEQVIQMVKESKVIAIDGSHIPIEADTICVHGDSPTALSFIERLHAQLQVEGVTVTKVSDFLFK</sequence>
<proteinExistence type="inferred from homology"/>
<dbReference type="GO" id="GO:0005975">
    <property type="term" value="P:carbohydrate metabolic process"/>
    <property type="evidence" value="ECO:0007669"/>
    <property type="project" value="InterPro"/>
</dbReference>
<dbReference type="PANTHER" id="PTHR30292">
    <property type="entry name" value="UNCHARACTERIZED PROTEIN YBGL-RELATED"/>
    <property type="match status" value="1"/>
</dbReference>
<accession>A0A0M0KK68</accession>
<comment type="caution">
    <text evidence="2">The sequence shown here is derived from an EMBL/GenBank/DDBJ whole genome shotgun (WGS) entry which is preliminary data.</text>
</comment>
<evidence type="ECO:0000313" key="2">
    <source>
        <dbReference type="EMBL" id="KOO39214.1"/>
    </source>
</evidence>
<evidence type="ECO:0000256" key="1">
    <source>
        <dbReference type="HAMAP-Rule" id="MF_00691"/>
    </source>
</evidence>
<dbReference type="HAMAP" id="MF_00691">
    <property type="entry name" value="PxpA"/>
    <property type="match status" value="1"/>
</dbReference>
<dbReference type="InterPro" id="IPR005501">
    <property type="entry name" value="LamB/YcsF/PxpA-like"/>
</dbReference>
<comment type="function">
    <text evidence="1">Catalyzes the cleavage of 5-oxoproline to form L-glutamate coupled to the hydrolysis of ATP to ADP and inorganic phosphate.</text>
</comment>
<reference evidence="2" key="1">
    <citation type="submission" date="2015-08" db="EMBL/GenBank/DDBJ databases">
        <title>Complete DNA Sequence of Pseudomonas syringae pv. actinidiae, the Causal Agent of Kiwifruit Canker Disease.</title>
        <authorList>
            <person name="Rikkerink E.H.A."/>
            <person name="Fineran P.C."/>
        </authorList>
    </citation>
    <scope>NUCLEOTIDE SEQUENCE</scope>
    <source>
        <strain evidence="2">DSM 13666</strain>
    </source>
</reference>
<dbReference type="PANTHER" id="PTHR30292:SF0">
    <property type="entry name" value="5-OXOPROLINASE SUBUNIT A"/>
    <property type="match status" value="1"/>
</dbReference>
<dbReference type="Gene3D" id="3.20.20.370">
    <property type="entry name" value="Glycoside hydrolase/deacetylase"/>
    <property type="match status" value="1"/>
</dbReference>
<dbReference type="GO" id="GO:0005524">
    <property type="term" value="F:ATP binding"/>
    <property type="evidence" value="ECO:0007669"/>
    <property type="project" value="UniProtKB-UniRule"/>
</dbReference>
<dbReference type="InterPro" id="IPR011330">
    <property type="entry name" value="Glyco_hydro/deAcase_b/a-brl"/>
</dbReference>
<comment type="similarity">
    <text evidence="1">Belongs to the LamB/PxpA family.</text>
</comment>
<dbReference type="RefSeq" id="WP_053431274.1">
    <property type="nucleotide sequence ID" value="NZ_CP040441.1"/>
</dbReference>
<dbReference type="NCBIfam" id="NF003814">
    <property type="entry name" value="PRK05406.1-3"/>
    <property type="match status" value="1"/>
</dbReference>
<organism evidence="2">
    <name type="scientific">Halalkalibacterium halodurans</name>
    <name type="common">Bacillus halodurans</name>
    <dbReference type="NCBI Taxonomy" id="86665"/>
    <lineage>
        <taxon>Bacteria</taxon>
        <taxon>Bacillati</taxon>
        <taxon>Bacillota</taxon>
        <taxon>Bacilli</taxon>
        <taxon>Bacillales</taxon>
        <taxon>Bacillaceae</taxon>
        <taxon>Halalkalibacterium (ex Joshi et al. 2022)</taxon>
    </lineage>
</organism>
<gene>
    <name evidence="1" type="primary">pxpA</name>
    <name evidence="2" type="ORF">AMD02_10455</name>
</gene>
<keyword evidence="1" id="KW-0547">Nucleotide-binding</keyword>
<dbReference type="SUPFAM" id="SSF88713">
    <property type="entry name" value="Glycoside hydrolase/deacetylase"/>
    <property type="match status" value="1"/>
</dbReference>
<dbReference type="AlphaFoldDB" id="A0A0M0KK68"/>
<dbReference type="GO" id="GO:0017168">
    <property type="term" value="F:5-oxoprolinase (ATP-hydrolyzing) activity"/>
    <property type="evidence" value="ECO:0007669"/>
    <property type="project" value="UniProtKB-UniRule"/>
</dbReference>
<comment type="subunit">
    <text evidence="1">Forms a complex composed of PxpA, PxpB and PxpC.</text>
</comment>
<dbReference type="EC" id="3.5.2.9" evidence="1"/>
<protein>
    <recommendedName>
        <fullName evidence="1">5-oxoprolinase subunit A</fullName>
        <shortName evidence="1">5-OPase subunit A</shortName>
        <ecNumber evidence="1">3.5.2.9</ecNumber>
    </recommendedName>
    <alternativeName>
        <fullName evidence="1">5-oxoprolinase (ATP-hydrolyzing) subunit A</fullName>
    </alternativeName>
</protein>
<dbReference type="CDD" id="cd10787">
    <property type="entry name" value="LamB_YcsF_like"/>
    <property type="match status" value="1"/>
</dbReference>